<dbReference type="RefSeq" id="WP_139066750.1">
    <property type="nucleotide sequence ID" value="NZ_CP040812.1"/>
</dbReference>
<proteinExistence type="predicted"/>
<accession>A0A5B7X613</accession>
<name>A0A5B7X613_9FLAO</name>
<keyword evidence="2" id="KW-1185">Reference proteome</keyword>
<evidence type="ECO:0000313" key="1">
    <source>
        <dbReference type="EMBL" id="QCY70188.1"/>
    </source>
</evidence>
<evidence type="ECO:0000313" key="2">
    <source>
        <dbReference type="Proteomes" id="UP000309016"/>
    </source>
</evidence>
<dbReference type="AlphaFoldDB" id="A0A5B7X613"/>
<dbReference type="Proteomes" id="UP000309016">
    <property type="component" value="Chromosome"/>
</dbReference>
<gene>
    <name evidence="1" type="ORF">FHG64_12670</name>
</gene>
<organism evidence="1 2">
    <name type="scientific">Antarcticibacterium flavum</name>
    <dbReference type="NCBI Taxonomy" id="2058175"/>
    <lineage>
        <taxon>Bacteria</taxon>
        <taxon>Pseudomonadati</taxon>
        <taxon>Bacteroidota</taxon>
        <taxon>Flavobacteriia</taxon>
        <taxon>Flavobacteriales</taxon>
        <taxon>Flavobacteriaceae</taxon>
        <taxon>Antarcticibacterium</taxon>
    </lineage>
</organism>
<sequence length="70" mass="8077">MEFRFGGLRSRFHIEIERASLAEGRAWNGKEKLGMGSKTFIGKLFARNGAFCEMERQCADRVIKILVHFK</sequence>
<dbReference type="EMBL" id="CP040812">
    <property type="protein sequence ID" value="QCY70188.1"/>
    <property type="molecule type" value="Genomic_DNA"/>
</dbReference>
<protein>
    <submittedName>
        <fullName evidence="1">Uncharacterized protein</fullName>
    </submittedName>
</protein>
<reference evidence="1 2" key="1">
    <citation type="submission" date="2019-06" db="EMBL/GenBank/DDBJ databases">
        <title>Complete genome sequence of Antarcticibacterium flavum KCTC 52984T from an Antarctic marine sediment.</title>
        <authorList>
            <person name="Lee Y.M."/>
            <person name="Shin S.C."/>
        </authorList>
    </citation>
    <scope>NUCLEOTIDE SEQUENCE [LARGE SCALE GENOMIC DNA]</scope>
    <source>
        <strain evidence="1 2">KCTC 52984</strain>
    </source>
</reference>
<dbReference type="KEGG" id="afla:FHG64_12670"/>